<protein>
    <submittedName>
        <fullName evidence="1">Uncharacterized protein</fullName>
    </submittedName>
</protein>
<keyword evidence="2" id="KW-1185">Reference proteome</keyword>
<evidence type="ECO:0000313" key="2">
    <source>
        <dbReference type="Proteomes" id="UP000664052"/>
    </source>
</evidence>
<accession>A0ABS3DIZ7</accession>
<evidence type="ECO:0000313" key="1">
    <source>
        <dbReference type="EMBL" id="MBN8231280.1"/>
    </source>
</evidence>
<reference evidence="1 2" key="1">
    <citation type="submission" date="2021-02" db="EMBL/GenBank/DDBJ databases">
        <title>De Novo genome assembly of isolated myxobacteria.</title>
        <authorList>
            <person name="Stevens D.C."/>
        </authorList>
    </citation>
    <scope>NUCLEOTIDE SEQUENCE [LARGE SCALE GENOMIC DNA]</scope>
    <source>
        <strain evidence="1 2">ATCC 29039</strain>
    </source>
</reference>
<dbReference type="RefSeq" id="WP_207055541.1">
    <property type="nucleotide sequence ID" value="NZ_JAFIMU010000008.1"/>
</dbReference>
<organism evidence="1 2">
    <name type="scientific">Corallococcus macrosporus</name>
    <dbReference type="NCBI Taxonomy" id="35"/>
    <lineage>
        <taxon>Bacteria</taxon>
        <taxon>Pseudomonadati</taxon>
        <taxon>Myxococcota</taxon>
        <taxon>Myxococcia</taxon>
        <taxon>Myxococcales</taxon>
        <taxon>Cystobacterineae</taxon>
        <taxon>Myxococcaceae</taxon>
        <taxon>Corallococcus</taxon>
    </lineage>
</organism>
<gene>
    <name evidence="1" type="ORF">JYK02_27570</name>
</gene>
<proteinExistence type="predicted"/>
<dbReference type="Proteomes" id="UP000664052">
    <property type="component" value="Unassembled WGS sequence"/>
</dbReference>
<dbReference type="EMBL" id="JAFIMU010000008">
    <property type="protein sequence ID" value="MBN8231280.1"/>
    <property type="molecule type" value="Genomic_DNA"/>
</dbReference>
<name>A0ABS3DIZ7_9BACT</name>
<sequence length="349" mass="39255">MHLGVSIVADDNRSWGLETPGPGLLLHVPAVGRWARRPALHLDATADYRLRVRGVGVTLLWTRIDAYWDRAIFLRGTWPPPEVLPPLSAPEVRSVEAASGTEAWWEQWNWRLARALVEAPLPVLHAGHWCLRPVRAIPAEKAERHPVSPMEWGFGQPPMPPHSLASVTEPTYPFAWREDWWENTPAQRPGAVLWLRPPMPPDSGRVKSWRKHARAGTLPPVLLMYVDILAKWLVLDGHNRLHAALLEGVEPPLLGLWPFIDPPRPGNSVREEGALFSADFQLRAGATPETVDRVNRMLVRSFTPGPKGTVSRAWPIPGGRETWREELAARRVRAGKAPALDDLEWTWLT</sequence>
<comment type="caution">
    <text evidence="1">The sequence shown here is derived from an EMBL/GenBank/DDBJ whole genome shotgun (WGS) entry which is preliminary data.</text>
</comment>